<gene>
    <name evidence="1" type="ORF">16af_00008</name>
</gene>
<name>A0AAU6NV09_9CAUD</name>
<organism evidence="1">
    <name type="scientific">Escherichia phage 1-6af</name>
    <dbReference type="NCBI Taxonomy" id="3117707"/>
    <lineage>
        <taxon>Viruses</taxon>
        <taxon>Duplodnaviria</taxon>
        <taxon>Heunggongvirae</taxon>
        <taxon>Uroviricota</taxon>
        <taxon>Caudoviricetes</taxon>
        <taxon>Mktvariviridae</taxon>
        <taxon>Gordonclarkvirinae</taxon>
        <taxon>Kuravirus</taxon>
    </lineage>
</organism>
<reference evidence="1" key="1">
    <citation type="submission" date="2023-12" db="EMBL/GenBank/DDBJ databases">
        <authorList>
            <person name="Khan F."/>
            <person name="Alvi I.A."/>
        </authorList>
    </citation>
    <scope>NUCLEOTIDE SEQUENCE</scope>
</reference>
<evidence type="ECO:0000313" key="1">
    <source>
        <dbReference type="EMBL" id="WWY65892.1"/>
    </source>
</evidence>
<dbReference type="SUPFAM" id="SSF111469">
    <property type="entry name" value="Geminin coiled-coil domain"/>
    <property type="match status" value="1"/>
</dbReference>
<dbReference type="EMBL" id="OR983333">
    <property type="protein sequence ID" value="WWY65892.1"/>
    <property type="molecule type" value="Genomic_DNA"/>
</dbReference>
<proteinExistence type="predicted"/>
<protein>
    <submittedName>
        <fullName evidence="1">Uncharacterized protein</fullName>
    </submittedName>
</protein>
<sequence length="182" mass="19568">MISYNNSAPNAVNNVGQFGATEGSIGAYKSAAEYAADSKYWAMLSQKNYNSIDEILKEVERLYAEGSLLKEDIEQLKFDFENQNQMLLGLIQQTVEAVDNTNTAIGEANAATDRANQAVQDVLTQLDKVSNMSVVATTLPPGAPATGSFDNSTGVFSFGIPEGQPGKDGRMEQMVQSLILGM</sequence>
<accession>A0AAU6NV09</accession>